<organism evidence="17 18">
    <name type="scientific">Thioalbus denitrificans</name>
    <dbReference type="NCBI Taxonomy" id="547122"/>
    <lineage>
        <taxon>Bacteria</taxon>
        <taxon>Pseudomonadati</taxon>
        <taxon>Pseudomonadota</taxon>
        <taxon>Gammaproteobacteria</taxon>
        <taxon>Chromatiales</taxon>
        <taxon>Ectothiorhodospiraceae</taxon>
        <taxon>Thioalbus</taxon>
    </lineage>
</organism>
<dbReference type="Proteomes" id="UP000252707">
    <property type="component" value="Unassembled WGS sequence"/>
</dbReference>
<keyword evidence="7" id="KW-0732">Signal</keyword>
<dbReference type="Pfam" id="PF00768">
    <property type="entry name" value="Peptidase_S11"/>
    <property type="match status" value="1"/>
</dbReference>
<evidence type="ECO:0000313" key="18">
    <source>
        <dbReference type="Proteomes" id="UP000252707"/>
    </source>
</evidence>
<dbReference type="OrthoDB" id="9795979at2"/>
<evidence type="ECO:0000256" key="7">
    <source>
        <dbReference type="ARBA" id="ARBA00022729"/>
    </source>
</evidence>
<keyword evidence="5 17" id="KW-0121">Carboxypeptidase</keyword>
<evidence type="ECO:0000256" key="15">
    <source>
        <dbReference type="RuleBase" id="RU004016"/>
    </source>
</evidence>
<evidence type="ECO:0000256" key="1">
    <source>
        <dbReference type="ARBA" id="ARBA00003217"/>
    </source>
</evidence>
<evidence type="ECO:0000256" key="3">
    <source>
        <dbReference type="ARBA" id="ARBA00007164"/>
    </source>
</evidence>
<evidence type="ECO:0000256" key="8">
    <source>
        <dbReference type="ARBA" id="ARBA00022801"/>
    </source>
</evidence>
<dbReference type="GO" id="GO:0006508">
    <property type="term" value="P:proteolysis"/>
    <property type="evidence" value="ECO:0007669"/>
    <property type="project" value="UniProtKB-KW"/>
</dbReference>
<comment type="function">
    <text evidence="1">Removes C-terminal D-alanyl residues from sugar-peptide cell wall precursors.</text>
</comment>
<dbReference type="Gene3D" id="3.40.710.10">
    <property type="entry name" value="DD-peptidase/beta-lactamase superfamily"/>
    <property type="match status" value="1"/>
</dbReference>
<dbReference type="SMART" id="SM00936">
    <property type="entry name" value="PBP5_C"/>
    <property type="match status" value="1"/>
</dbReference>
<feature type="active site" description="Acyl-ester intermediate" evidence="13">
    <location>
        <position position="69"/>
    </location>
</feature>
<dbReference type="PANTHER" id="PTHR21581">
    <property type="entry name" value="D-ALANYL-D-ALANINE CARBOXYPEPTIDASE"/>
    <property type="match status" value="1"/>
</dbReference>
<evidence type="ECO:0000256" key="2">
    <source>
        <dbReference type="ARBA" id="ARBA00004752"/>
    </source>
</evidence>
<evidence type="ECO:0000256" key="14">
    <source>
        <dbReference type="PIRSR" id="PIRSR618044-2"/>
    </source>
</evidence>
<dbReference type="GO" id="GO:0071555">
    <property type="term" value="P:cell wall organization"/>
    <property type="evidence" value="ECO:0007669"/>
    <property type="project" value="UniProtKB-KW"/>
</dbReference>
<dbReference type="GO" id="GO:0009002">
    <property type="term" value="F:serine-type D-Ala-D-Ala carboxypeptidase activity"/>
    <property type="evidence" value="ECO:0007669"/>
    <property type="project" value="UniProtKB-EC"/>
</dbReference>
<evidence type="ECO:0000259" key="16">
    <source>
        <dbReference type="SMART" id="SM00936"/>
    </source>
</evidence>
<dbReference type="InterPro" id="IPR012338">
    <property type="entry name" value="Beta-lactam/transpept-like"/>
</dbReference>
<feature type="active site" description="Proton acceptor" evidence="13">
    <location>
        <position position="72"/>
    </location>
</feature>
<reference evidence="17 18" key="1">
    <citation type="submission" date="2018-07" db="EMBL/GenBank/DDBJ databases">
        <title>Genomic Encyclopedia of Type Strains, Phase IV (KMG-IV): sequencing the most valuable type-strain genomes for metagenomic binning, comparative biology and taxonomic classification.</title>
        <authorList>
            <person name="Goeker M."/>
        </authorList>
    </citation>
    <scope>NUCLEOTIDE SEQUENCE [LARGE SCALE GENOMIC DNA]</scope>
    <source>
        <strain evidence="17 18">DSM 26407</strain>
    </source>
</reference>
<dbReference type="PRINTS" id="PR00725">
    <property type="entry name" value="DADACBPTASE1"/>
</dbReference>
<feature type="active site" evidence="13">
    <location>
        <position position="129"/>
    </location>
</feature>
<evidence type="ECO:0000256" key="13">
    <source>
        <dbReference type="PIRSR" id="PIRSR618044-1"/>
    </source>
</evidence>
<keyword evidence="10" id="KW-0573">Peptidoglycan synthesis</keyword>
<evidence type="ECO:0000256" key="5">
    <source>
        <dbReference type="ARBA" id="ARBA00022645"/>
    </source>
</evidence>
<dbReference type="SUPFAM" id="SSF69189">
    <property type="entry name" value="Penicillin-binding protein associated domain"/>
    <property type="match status" value="1"/>
</dbReference>
<dbReference type="InterPro" id="IPR001967">
    <property type="entry name" value="Peptidase_S11_N"/>
</dbReference>
<keyword evidence="8" id="KW-0378">Hydrolase</keyword>
<dbReference type="InterPro" id="IPR012907">
    <property type="entry name" value="Peptidase_S11_C"/>
</dbReference>
<dbReference type="SUPFAM" id="SSF56601">
    <property type="entry name" value="beta-lactamase/transpeptidase-like"/>
    <property type="match status" value="1"/>
</dbReference>
<dbReference type="Gene3D" id="2.60.410.10">
    <property type="entry name" value="D-Ala-D-Ala carboxypeptidase, C-terminal domain"/>
    <property type="match status" value="1"/>
</dbReference>
<comment type="catalytic activity">
    <reaction evidence="12">
        <text>Preferential cleavage: (Ac)2-L-Lys-D-Ala-|-D-Ala. Also transpeptidation of peptidyl-alanyl moieties that are N-acyl substituents of D-alanine.</text>
        <dbReference type="EC" id="3.4.16.4"/>
    </reaction>
</comment>
<evidence type="ECO:0000256" key="11">
    <source>
        <dbReference type="ARBA" id="ARBA00023316"/>
    </source>
</evidence>
<proteinExistence type="inferred from homology"/>
<evidence type="ECO:0000256" key="10">
    <source>
        <dbReference type="ARBA" id="ARBA00022984"/>
    </source>
</evidence>
<dbReference type="InterPro" id="IPR018044">
    <property type="entry name" value="Peptidase_S11"/>
</dbReference>
<protein>
    <recommendedName>
        <fullName evidence="4">serine-type D-Ala-D-Ala carboxypeptidase</fullName>
        <ecNumber evidence="4">3.4.16.4</ecNumber>
    </recommendedName>
</protein>
<comment type="caution">
    <text evidence="17">The sequence shown here is derived from an EMBL/GenBank/DDBJ whole genome shotgun (WGS) entry which is preliminary data.</text>
</comment>
<comment type="pathway">
    <text evidence="2">Cell wall biogenesis; peptidoglycan biosynthesis.</text>
</comment>
<keyword evidence="6" id="KW-0645">Protease</keyword>
<keyword evidence="11" id="KW-0961">Cell wall biogenesis/degradation</keyword>
<comment type="similarity">
    <text evidence="3 15">Belongs to the peptidase S11 family.</text>
</comment>
<sequence length="391" mass="43733">MHWIAHALLSARYRWLAATLLVLLAQPLWAATPIPSAPSIAAKAYILQDYDSGRVIAESSADERVEPASLTKMMTAYVVSNELRNSHLKLTDMVRISEKAWRAEGSRMFVEVNTSVSVEDLLRGVIIQSGNDACIALAEHIAGSEEAFAEMMNAQARRLGMSHTHFVNSTGLPDPEHYTTARDLATLSIALIRDFPDHYNWYSERDFTYNDITQHNRNTLLWWDKTVDGIKTGHTSSAGYCLAASALKEGMRLVSVVLGTDSEKARARESQSLLTYGFRFFETHRLYQAGQSLADHRLWMGAQDTLPVGLERDLFVTIPRGQYDSLQASLTIDNHVEAPVTRGTRYGTVNVSLNGQPVAEAPLVALADVEEGGIWRRFVDWVTLLFYRLWS</sequence>
<evidence type="ECO:0000256" key="9">
    <source>
        <dbReference type="ARBA" id="ARBA00022960"/>
    </source>
</evidence>
<feature type="domain" description="Peptidase S11 D-Ala-D-Ala carboxypeptidase A C-terminal" evidence="16">
    <location>
        <begin position="281"/>
        <end position="371"/>
    </location>
</feature>
<evidence type="ECO:0000256" key="6">
    <source>
        <dbReference type="ARBA" id="ARBA00022670"/>
    </source>
</evidence>
<accession>A0A369CJ98</accession>
<evidence type="ECO:0000256" key="12">
    <source>
        <dbReference type="ARBA" id="ARBA00034000"/>
    </source>
</evidence>
<dbReference type="PANTHER" id="PTHR21581:SF6">
    <property type="entry name" value="TRAFFICKING PROTEIN PARTICLE COMPLEX SUBUNIT 12"/>
    <property type="match status" value="1"/>
</dbReference>
<dbReference type="AlphaFoldDB" id="A0A369CJ98"/>
<feature type="binding site" evidence="14">
    <location>
        <position position="231"/>
    </location>
    <ligand>
        <name>substrate</name>
    </ligand>
</feature>
<dbReference type="EC" id="3.4.16.4" evidence="4"/>
<dbReference type="Pfam" id="PF07943">
    <property type="entry name" value="PBP5_C"/>
    <property type="match status" value="1"/>
</dbReference>
<dbReference type="RefSeq" id="WP_114278028.1">
    <property type="nucleotide sequence ID" value="NZ_QPJY01000001.1"/>
</dbReference>
<evidence type="ECO:0000313" key="17">
    <source>
        <dbReference type="EMBL" id="RCX33155.1"/>
    </source>
</evidence>
<dbReference type="GO" id="GO:0008360">
    <property type="term" value="P:regulation of cell shape"/>
    <property type="evidence" value="ECO:0007669"/>
    <property type="project" value="UniProtKB-KW"/>
</dbReference>
<keyword evidence="18" id="KW-1185">Reference proteome</keyword>
<dbReference type="InterPro" id="IPR015956">
    <property type="entry name" value="Peniciliin-bd_prot_C_sf"/>
</dbReference>
<dbReference type="InterPro" id="IPR037167">
    <property type="entry name" value="Peptidase_S11_C_sf"/>
</dbReference>
<dbReference type="GO" id="GO:0009252">
    <property type="term" value="P:peptidoglycan biosynthetic process"/>
    <property type="evidence" value="ECO:0007669"/>
    <property type="project" value="UniProtKB-UniPathway"/>
</dbReference>
<evidence type="ECO:0000256" key="4">
    <source>
        <dbReference type="ARBA" id="ARBA00012448"/>
    </source>
</evidence>
<name>A0A369CJ98_9GAMM</name>
<keyword evidence="9" id="KW-0133">Cell shape</keyword>
<dbReference type="EMBL" id="QPJY01000001">
    <property type="protein sequence ID" value="RCX33155.1"/>
    <property type="molecule type" value="Genomic_DNA"/>
</dbReference>
<gene>
    <name evidence="17" type="ORF">DFQ59_101454</name>
</gene>
<dbReference type="UniPathway" id="UPA00219"/>